<dbReference type="Proteomes" id="UP000029120">
    <property type="component" value="Chromosome 2"/>
</dbReference>
<dbReference type="OrthoDB" id="10660033at2759"/>
<gene>
    <name evidence="2" type="ordered locus">AALP_Aa2g050500</name>
</gene>
<evidence type="ECO:0000313" key="3">
    <source>
        <dbReference type="Proteomes" id="UP000029120"/>
    </source>
</evidence>
<dbReference type="Gramene" id="KFK40856">
    <property type="protein sequence ID" value="KFK40856"/>
    <property type="gene ID" value="AALP_AA2G050500"/>
</dbReference>
<evidence type="ECO:0000256" key="1">
    <source>
        <dbReference type="SAM" id="MobiDB-lite"/>
    </source>
</evidence>
<feature type="compositionally biased region" description="Polar residues" evidence="1">
    <location>
        <begin position="73"/>
        <end position="90"/>
    </location>
</feature>
<accession>A0A087HFF4</accession>
<evidence type="ECO:0000313" key="2">
    <source>
        <dbReference type="EMBL" id="KFK40856.1"/>
    </source>
</evidence>
<feature type="compositionally biased region" description="Basic and acidic residues" evidence="1">
    <location>
        <begin position="308"/>
        <end position="334"/>
    </location>
</feature>
<feature type="region of interest" description="Disordered" evidence="1">
    <location>
        <begin position="73"/>
        <end position="98"/>
    </location>
</feature>
<feature type="compositionally biased region" description="Basic residues" evidence="1">
    <location>
        <begin position="237"/>
        <end position="246"/>
    </location>
</feature>
<feature type="region of interest" description="Disordered" evidence="1">
    <location>
        <begin position="307"/>
        <end position="334"/>
    </location>
</feature>
<reference evidence="3" key="1">
    <citation type="journal article" date="2015" name="Nat. Plants">
        <title>Genome expansion of Arabis alpina linked with retrotransposition and reduced symmetric DNA methylation.</title>
        <authorList>
            <person name="Willing E.M."/>
            <person name="Rawat V."/>
            <person name="Mandakova T."/>
            <person name="Maumus F."/>
            <person name="James G.V."/>
            <person name="Nordstroem K.J."/>
            <person name="Becker C."/>
            <person name="Warthmann N."/>
            <person name="Chica C."/>
            <person name="Szarzynska B."/>
            <person name="Zytnicki M."/>
            <person name="Albani M.C."/>
            <person name="Kiefer C."/>
            <person name="Bergonzi S."/>
            <person name="Castaings L."/>
            <person name="Mateos J.L."/>
            <person name="Berns M.C."/>
            <person name="Bujdoso N."/>
            <person name="Piofczyk T."/>
            <person name="de Lorenzo L."/>
            <person name="Barrero-Sicilia C."/>
            <person name="Mateos I."/>
            <person name="Piednoel M."/>
            <person name="Hagmann J."/>
            <person name="Chen-Min-Tao R."/>
            <person name="Iglesias-Fernandez R."/>
            <person name="Schuster S.C."/>
            <person name="Alonso-Blanco C."/>
            <person name="Roudier F."/>
            <person name="Carbonero P."/>
            <person name="Paz-Ares J."/>
            <person name="Davis S.J."/>
            <person name="Pecinka A."/>
            <person name="Quesneville H."/>
            <person name="Colot V."/>
            <person name="Lysak M.A."/>
            <person name="Weigel D."/>
            <person name="Coupland G."/>
            <person name="Schneeberger K."/>
        </authorList>
    </citation>
    <scope>NUCLEOTIDE SEQUENCE [LARGE SCALE GENOMIC DNA]</scope>
    <source>
        <strain evidence="3">cv. Pajares</strain>
    </source>
</reference>
<proteinExistence type="predicted"/>
<keyword evidence="3" id="KW-1185">Reference proteome</keyword>
<dbReference type="AlphaFoldDB" id="A0A087HFF4"/>
<feature type="region of interest" description="Disordered" evidence="1">
    <location>
        <begin position="231"/>
        <end position="290"/>
    </location>
</feature>
<sequence length="334" mass="36850">MSSSSDEVRLRVNRKRVQSDADVILAYASTVPIRSTIPTAIPLGEASGRQHSAGSSEEVDLLTYRADADLSSFDRQSQAASQDSDCPDQANSKDLDSGDLEVAPMNFRLADPKSPGPGLGQGIILDNSNAIQSDMTLSKVRAIPLIGGRGGIDVICPGPDDRPWSPPAGYIRTDEEEDRSEGHHYLAVEEEKGRRIFLADFLSWRIKRSYPRISSGNWDLPLEEATPEPIATSTSARKGKSSHSKKSSTQSRLVRSPMGRIEYSVMDSDEEFDITGPTLPSGREGLRPEKASVTHEIGKGLMWGLLSDSRRSEADRLQREEEKRQEERKKRNED</sequence>
<protein>
    <submittedName>
        <fullName evidence="2">Uncharacterized protein</fullName>
    </submittedName>
</protein>
<name>A0A087HFF4_ARAAL</name>
<organism evidence="2 3">
    <name type="scientific">Arabis alpina</name>
    <name type="common">Alpine rock-cress</name>
    <dbReference type="NCBI Taxonomy" id="50452"/>
    <lineage>
        <taxon>Eukaryota</taxon>
        <taxon>Viridiplantae</taxon>
        <taxon>Streptophyta</taxon>
        <taxon>Embryophyta</taxon>
        <taxon>Tracheophyta</taxon>
        <taxon>Spermatophyta</taxon>
        <taxon>Magnoliopsida</taxon>
        <taxon>eudicotyledons</taxon>
        <taxon>Gunneridae</taxon>
        <taxon>Pentapetalae</taxon>
        <taxon>rosids</taxon>
        <taxon>malvids</taxon>
        <taxon>Brassicales</taxon>
        <taxon>Brassicaceae</taxon>
        <taxon>Arabideae</taxon>
        <taxon>Arabis</taxon>
    </lineage>
</organism>
<dbReference type="EMBL" id="CM002870">
    <property type="protein sequence ID" value="KFK40856.1"/>
    <property type="molecule type" value="Genomic_DNA"/>
</dbReference>